<dbReference type="HOGENOM" id="CLU_174759_0_0_6"/>
<dbReference type="Pfam" id="PF04828">
    <property type="entry name" value="GFA"/>
    <property type="match status" value="1"/>
</dbReference>
<feature type="domain" description="CENP-V/GFA" evidence="5">
    <location>
        <begin position="11"/>
        <end position="88"/>
    </location>
</feature>
<dbReference type="Gene3D" id="3.90.1590.10">
    <property type="entry name" value="glutathione-dependent formaldehyde- activating enzyme (gfa)"/>
    <property type="match status" value="1"/>
</dbReference>
<dbReference type="GO" id="GO:0016846">
    <property type="term" value="F:carbon-sulfur lyase activity"/>
    <property type="evidence" value="ECO:0007669"/>
    <property type="project" value="InterPro"/>
</dbReference>
<gene>
    <name evidence="6" type="ORF">OLEAN_C30270</name>
</gene>
<evidence type="ECO:0000256" key="3">
    <source>
        <dbReference type="ARBA" id="ARBA00022833"/>
    </source>
</evidence>
<keyword evidence="7" id="KW-1185">Reference proteome</keyword>
<evidence type="ECO:0000313" key="6">
    <source>
        <dbReference type="EMBL" id="CCK77203.1"/>
    </source>
</evidence>
<keyword evidence="4" id="KW-0456">Lyase</keyword>
<dbReference type="PANTHER" id="PTHR33337:SF40">
    <property type="entry name" value="CENP-V_GFA DOMAIN-CONTAINING PROTEIN-RELATED"/>
    <property type="match status" value="1"/>
</dbReference>
<name>R4YTP3_OLEAN</name>
<proteinExistence type="inferred from homology"/>
<comment type="similarity">
    <text evidence="1">Belongs to the Gfa family.</text>
</comment>
<dbReference type="GO" id="GO:0046872">
    <property type="term" value="F:metal ion binding"/>
    <property type="evidence" value="ECO:0007669"/>
    <property type="project" value="UniProtKB-KW"/>
</dbReference>
<reference evidence="6 7" key="1">
    <citation type="journal article" date="2013" name="Nat. Commun.">
        <title>Genome sequence and functional genomic analysis of the oil-degrading bacterium Oleispira antarctica.</title>
        <authorList>
            <person name="Kube M."/>
            <person name="Chernikova T.N."/>
            <person name="Al-Ramahi Y."/>
            <person name="Beloqui A."/>
            <person name="Lopez-Cortez N."/>
            <person name="Guazzaroni M.E."/>
            <person name="Heipieper H.J."/>
            <person name="Klages S."/>
            <person name="Kotsyurbenko O.R."/>
            <person name="Langer I."/>
            <person name="Nechitaylo T.Y."/>
            <person name="Lunsdorf H."/>
            <person name="Fernandez M."/>
            <person name="Juarez S."/>
            <person name="Ciordia S."/>
            <person name="Singer A."/>
            <person name="Kagan O."/>
            <person name="Egorova O."/>
            <person name="Petit P.A."/>
            <person name="Stogios P."/>
            <person name="Kim Y."/>
            <person name="Tchigvintsev A."/>
            <person name="Flick R."/>
            <person name="Denaro R."/>
            <person name="Genovese M."/>
            <person name="Albar J.P."/>
            <person name="Reva O.N."/>
            <person name="Martinez-Gomariz M."/>
            <person name="Tran H."/>
            <person name="Ferrer M."/>
            <person name="Savchenko A."/>
            <person name="Yakunin A.F."/>
            <person name="Yakimov M.M."/>
            <person name="Golyshina O.V."/>
            <person name="Reinhardt R."/>
            <person name="Golyshin P.N."/>
        </authorList>
    </citation>
    <scope>NUCLEOTIDE SEQUENCE [LARGE SCALE GENOMIC DNA]</scope>
</reference>
<keyword evidence="2" id="KW-0479">Metal-binding</keyword>
<keyword evidence="3" id="KW-0862">Zinc</keyword>
<evidence type="ECO:0000256" key="1">
    <source>
        <dbReference type="ARBA" id="ARBA00005495"/>
    </source>
</evidence>
<sequence length="108" mass="11674">MSTCLFTCLLFRTAVMSELNGLTFTQGQPKEYIKIAESGNHRAQGFCQNCGTGIYATSVSDEPKVYAIRVGAVDQSAALVPVFQIFCRSAQSWVNDIGAIKSFADGPQ</sequence>
<organism evidence="6 7">
    <name type="scientific">Oleispira antarctica RB-8</name>
    <dbReference type="NCBI Taxonomy" id="698738"/>
    <lineage>
        <taxon>Bacteria</taxon>
        <taxon>Pseudomonadati</taxon>
        <taxon>Pseudomonadota</taxon>
        <taxon>Gammaproteobacteria</taxon>
        <taxon>Oceanospirillales</taxon>
        <taxon>Oceanospirillaceae</taxon>
        <taxon>Oleispira</taxon>
    </lineage>
</organism>
<dbReference type="InterPro" id="IPR011057">
    <property type="entry name" value="Mss4-like_sf"/>
</dbReference>
<evidence type="ECO:0000256" key="4">
    <source>
        <dbReference type="ARBA" id="ARBA00023239"/>
    </source>
</evidence>
<dbReference type="STRING" id="698738.OLEAN_C30270"/>
<evidence type="ECO:0000313" key="7">
    <source>
        <dbReference type="Proteomes" id="UP000032749"/>
    </source>
</evidence>
<evidence type="ECO:0000259" key="5">
    <source>
        <dbReference type="Pfam" id="PF04828"/>
    </source>
</evidence>
<dbReference type="OrthoDB" id="9786619at2"/>
<dbReference type="KEGG" id="oai:OLEAN_C30270"/>
<protein>
    <submittedName>
        <fullName evidence="6">Glutathione-dependent formaldehyde-activating, GFA</fullName>
    </submittedName>
</protein>
<dbReference type="EMBL" id="FO203512">
    <property type="protein sequence ID" value="CCK77203.1"/>
    <property type="molecule type" value="Genomic_DNA"/>
</dbReference>
<dbReference type="SUPFAM" id="SSF51316">
    <property type="entry name" value="Mss4-like"/>
    <property type="match status" value="1"/>
</dbReference>
<dbReference type="InterPro" id="IPR006913">
    <property type="entry name" value="CENP-V/GFA"/>
</dbReference>
<dbReference type="Proteomes" id="UP000032749">
    <property type="component" value="Chromosome"/>
</dbReference>
<dbReference type="PANTHER" id="PTHR33337">
    <property type="entry name" value="GFA DOMAIN-CONTAINING PROTEIN"/>
    <property type="match status" value="1"/>
</dbReference>
<evidence type="ECO:0000256" key="2">
    <source>
        <dbReference type="ARBA" id="ARBA00022723"/>
    </source>
</evidence>
<dbReference type="AlphaFoldDB" id="R4YTP3"/>
<accession>R4YTP3</accession>